<dbReference type="InterPro" id="IPR039261">
    <property type="entry name" value="FNR_nucleotide-bd"/>
</dbReference>
<dbReference type="InterPro" id="IPR050415">
    <property type="entry name" value="MRET"/>
</dbReference>
<keyword evidence="2" id="KW-0001">2Fe-2S</keyword>
<dbReference type="Gene3D" id="3.10.20.30">
    <property type="match status" value="1"/>
</dbReference>
<evidence type="ECO:0000256" key="5">
    <source>
        <dbReference type="ARBA" id="ARBA00023004"/>
    </source>
</evidence>
<comment type="caution">
    <text evidence="9">The sequence shown here is derived from an EMBL/GenBank/DDBJ whole genome shotgun (WGS) entry which is preliminary data.</text>
</comment>
<dbReference type="InterPro" id="IPR017927">
    <property type="entry name" value="FAD-bd_FR_type"/>
</dbReference>
<dbReference type="PROSITE" id="PS51085">
    <property type="entry name" value="2FE2S_FER_2"/>
    <property type="match status" value="1"/>
</dbReference>
<evidence type="ECO:0000313" key="10">
    <source>
        <dbReference type="Proteomes" id="UP000552954"/>
    </source>
</evidence>
<dbReference type="InterPro" id="IPR017938">
    <property type="entry name" value="Riboflavin_synthase-like_b-brl"/>
</dbReference>
<dbReference type="EMBL" id="JABFCS010000001">
    <property type="protein sequence ID" value="NNU44699.1"/>
    <property type="molecule type" value="Genomic_DNA"/>
</dbReference>
<keyword evidence="4" id="KW-0560">Oxidoreductase</keyword>
<dbReference type="InterPro" id="IPR036010">
    <property type="entry name" value="2Fe-2S_ferredoxin-like_sf"/>
</dbReference>
<keyword evidence="3" id="KW-0479">Metal-binding</keyword>
<evidence type="ECO:0000259" key="7">
    <source>
        <dbReference type="PROSITE" id="PS51085"/>
    </source>
</evidence>
<dbReference type="Pfam" id="PF00175">
    <property type="entry name" value="NAD_binding_1"/>
    <property type="match status" value="1"/>
</dbReference>
<evidence type="ECO:0000259" key="8">
    <source>
        <dbReference type="PROSITE" id="PS51384"/>
    </source>
</evidence>
<keyword evidence="10" id="KW-1185">Reference proteome</keyword>
<dbReference type="InterPro" id="IPR012675">
    <property type="entry name" value="Beta-grasp_dom_sf"/>
</dbReference>
<dbReference type="Gene3D" id="2.40.30.10">
    <property type="entry name" value="Translation factors"/>
    <property type="match status" value="1"/>
</dbReference>
<organism evidence="9 10">
    <name type="scientific">Ramlibacter montanisoli</name>
    <dbReference type="NCBI Taxonomy" id="2732512"/>
    <lineage>
        <taxon>Bacteria</taxon>
        <taxon>Pseudomonadati</taxon>
        <taxon>Pseudomonadota</taxon>
        <taxon>Betaproteobacteria</taxon>
        <taxon>Burkholderiales</taxon>
        <taxon>Comamonadaceae</taxon>
        <taxon>Ramlibacter</taxon>
    </lineage>
</organism>
<dbReference type="SUPFAM" id="SSF52343">
    <property type="entry name" value="Ferredoxin reductase-like, C-terminal NADP-linked domain"/>
    <property type="match status" value="1"/>
</dbReference>
<dbReference type="CDD" id="cd06185">
    <property type="entry name" value="PDR_like"/>
    <property type="match status" value="1"/>
</dbReference>
<dbReference type="PROSITE" id="PS51384">
    <property type="entry name" value="FAD_FR"/>
    <property type="match status" value="1"/>
</dbReference>
<feature type="domain" description="2Fe-2S ferredoxin-type" evidence="7">
    <location>
        <begin position="231"/>
        <end position="316"/>
    </location>
</feature>
<protein>
    <submittedName>
        <fullName evidence="9">Oxidoreductase</fullName>
    </submittedName>
</protein>
<dbReference type="Gene3D" id="3.40.50.80">
    <property type="entry name" value="Nucleotide-binding domain of ferredoxin-NADP reductase (FNR) module"/>
    <property type="match status" value="1"/>
</dbReference>
<proteinExistence type="predicted"/>
<reference evidence="9 10" key="1">
    <citation type="submission" date="2020-05" db="EMBL/GenBank/DDBJ databases">
        <authorList>
            <person name="Khan S.A."/>
            <person name="Jeon C.O."/>
            <person name="Chun B.H."/>
        </authorList>
    </citation>
    <scope>NUCLEOTIDE SEQUENCE [LARGE SCALE GENOMIC DNA]</scope>
    <source>
        <strain evidence="9 10">B156</strain>
    </source>
</reference>
<dbReference type="PRINTS" id="PR00409">
    <property type="entry name" value="PHDIOXRDTASE"/>
</dbReference>
<feature type="domain" description="FAD-binding FR-type" evidence="8">
    <location>
        <begin position="1"/>
        <end position="103"/>
    </location>
</feature>
<gene>
    <name evidence="9" type="ORF">HK415_18380</name>
</gene>
<dbReference type="PANTHER" id="PTHR47354">
    <property type="entry name" value="NADH OXIDOREDUCTASE HCR"/>
    <property type="match status" value="1"/>
</dbReference>
<keyword evidence="1" id="KW-0285">Flavoprotein</keyword>
<dbReference type="PANTHER" id="PTHR47354:SF1">
    <property type="entry name" value="CARNITINE MONOOXYGENASE REDUCTASE SUBUNIT"/>
    <property type="match status" value="1"/>
</dbReference>
<dbReference type="PROSITE" id="PS00197">
    <property type="entry name" value="2FE2S_FER_1"/>
    <property type="match status" value="1"/>
</dbReference>
<evidence type="ECO:0000256" key="1">
    <source>
        <dbReference type="ARBA" id="ARBA00022630"/>
    </source>
</evidence>
<dbReference type="InterPro" id="IPR001041">
    <property type="entry name" value="2Fe-2S_ferredoxin-type"/>
</dbReference>
<sequence length="316" mass="34324">MTLLKLRVASVHAEARDVMRLELADPRGALLPAFEPGAHLTLHLPNGVQRQYSLAGDSRERNRYVLGVGRAADSRGGSEYVHAMLRAGAEVTCSAPANNFALVPDAARYLFVAGGIGVTPILSMVRWCEANGKPWKLAYAARSRVRMGFYEELRAYGSRVRIHCDDEQGGPLPVAALMADVEPGTHVYCCGPAPLMEAVREHGAHLAPETLHFEWFSAPAANEPEAAAEGFWVDLKRSGASLHVSPQQSILEVLEANGHEVPFSCREGLCGTCETAVCEGEPDHRDYVYPPAQRASLRTMLVCVSRAKSARLVLDL</sequence>
<dbReference type="Proteomes" id="UP000552954">
    <property type="component" value="Unassembled WGS sequence"/>
</dbReference>
<reference evidence="9 10" key="2">
    <citation type="submission" date="2020-06" db="EMBL/GenBank/DDBJ databases">
        <title>Ramlibacter rhizophilus sp. nov., isolated from rhizosphere soil of national flower Mugunghwa from South Korea.</title>
        <authorList>
            <person name="Zheng-Fei Y."/>
            <person name="Huan T."/>
        </authorList>
    </citation>
    <scope>NUCLEOTIDE SEQUENCE [LARGE SCALE GENOMIC DNA]</scope>
    <source>
        <strain evidence="9 10">B156</strain>
    </source>
</reference>
<dbReference type="GO" id="GO:0051537">
    <property type="term" value="F:2 iron, 2 sulfur cluster binding"/>
    <property type="evidence" value="ECO:0007669"/>
    <property type="project" value="UniProtKB-KW"/>
</dbReference>
<dbReference type="InterPro" id="IPR001433">
    <property type="entry name" value="OxRdtase_FAD/NAD-bd"/>
</dbReference>
<dbReference type="GO" id="GO:0046872">
    <property type="term" value="F:metal ion binding"/>
    <property type="evidence" value="ECO:0007669"/>
    <property type="project" value="UniProtKB-KW"/>
</dbReference>
<dbReference type="GO" id="GO:0016491">
    <property type="term" value="F:oxidoreductase activity"/>
    <property type="evidence" value="ECO:0007669"/>
    <property type="project" value="UniProtKB-KW"/>
</dbReference>
<dbReference type="AlphaFoldDB" id="A0A849KS62"/>
<dbReference type="SUPFAM" id="SSF54292">
    <property type="entry name" value="2Fe-2S ferredoxin-like"/>
    <property type="match status" value="1"/>
</dbReference>
<evidence type="ECO:0000256" key="2">
    <source>
        <dbReference type="ARBA" id="ARBA00022714"/>
    </source>
</evidence>
<dbReference type="InterPro" id="IPR006058">
    <property type="entry name" value="2Fe2S_fd_BS"/>
</dbReference>
<dbReference type="SUPFAM" id="SSF63380">
    <property type="entry name" value="Riboflavin synthase domain-like"/>
    <property type="match status" value="1"/>
</dbReference>
<evidence type="ECO:0000256" key="4">
    <source>
        <dbReference type="ARBA" id="ARBA00023002"/>
    </source>
</evidence>
<keyword evidence="5" id="KW-0408">Iron</keyword>
<dbReference type="RefSeq" id="WP_171561753.1">
    <property type="nucleotide sequence ID" value="NZ_JABFCS010000001.1"/>
</dbReference>
<evidence type="ECO:0000313" key="9">
    <source>
        <dbReference type="EMBL" id="NNU44699.1"/>
    </source>
</evidence>
<name>A0A849KS62_9BURK</name>
<keyword evidence="6" id="KW-0411">Iron-sulfur</keyword>
<accession>A0A849KS62</accession>
<dbReference type="Pfam" id="PF00111">
    <property type="entry name" value="Fer2"/>
    <property type="match status" value="1"/>
</dbReference>
<evidence type="ECO:0000256" key="3">
    <source>
        <dbReference type="ARBA" id="ARBA00022723"/>
    </source>
</evidence>
<evidence type="ECO:0000256" key="6">
    <source>
        <dbReference type="ARBA" id="ARBA00023014"/>
    </source>
</evidence>
<dbReference type="CDD" id="cd00207">
    <property type="entry name" value="fer2"/>
    <property type="match status" value="1"/>
</dbReference>